<evidence type="ECO:0000256" key="3">
    <source>
        <dbReference type="ARBA" id="ARBA00012043"/>
    </source>
</evidence>
<comment type="pathway">
    <text evidence="1">Amino-acid biosynthesis; L-tryptophan biosynthesis; L-tryptophan from chorismate: step 5/5.</text>
</comment>
<evidence type="ECO:0000256" key="7">
    <source>
        <dbReference type="ARBA" id="ARBA00023239"/>
    </source>
</evidence>
<keyword evidence="5" id="KW-0822">Tryptophan biosynthesis</keyword>
<dbReference type="UniPathway" id="UPA00035">
    <property type="reaction ID" value="UER00044"/>
</dbReference>
<dbReference type="AlphaFoldDB" id="A0A445M8M1"/>
<dbReference type="PANTHER" id="PTHR43406">
    <property type="entry name" value="TRYPTOPHAN SYNTHASE, ALPHA CHAIN"/>
    <property type="match status" value="1"/>
</dbReference>
<dbReference type="InterPro" id="IPR002028">
    <property type="entry name" value="Trp_synthase_suA"/>
</dbReference>
<keyword evidence="4" id="KW-0028">Amino-acid biosynthesis</keyword>
<protein>
    <recommendedName>
        <fullName evidence="3">tryptophan synthase</fullName>
        <ecNumber evidence="3">4.2.1.20</ecNumber>
    </recommendedName>
</protein>
<name>A0A445M8M1_ENSVE</name>
<dbReference type="Proteomes" id="UP000290560">
    <property type="component" value="Unassembled WGS sequence"/>
</dbReference>
<evidence type="ECO:0000256" key="5">
    <source>
        <dbReference type="ARBA" id="ARBA00022822"/>
    </source>
</evidence>
<dbReference type="InterPro" id="IPR013785">
    <property type="entry name" value="Aldolase_TIM"/>
</dbReference>
<dbReference type="SUPFAM" id="SSF51366">
    <property type="entry name" value="Ribulose-phoshate binding barrel"/>
    <property type="match status" value="2"/>
</dbReference>
<dbReference type="GO" id="GO:0004834">
    <property type="term" value="F:tryptophan synthase activity"/>
    <property type="evidence" value="ECO:0007669"/>
    <property type="project" value="UniProtKB-EC"/>
</dbReference>
<keyword evidence="7" id="KW-0456">Lyase</keyword>
<keyword evidence="6" id="KW-0057">Aromatic amino acid biosynthesis</keyword>
<comment type="subunit">
    <text evidence="2">Tetramer of two alpha and two beta chains.</text>
</comment>
<evidence type="ECO:0000313" key="9">
    <source>
        <dbReference type="EMBL" id="RZR70580.1"/>
    </source>
</evidence>
<dbReference type="Gene3D" id="3.20.20.70">
    <property type="entry name" value="Aldolase class I"/>
    <property type="match status" value="1"/>
</dbReference>
<evidence type="ECO:0000256" key="8">
    <source>
        <dbReference type="ARBA" id="ARBA00049047"/>
    </source>
</evidence>
<dbReference type="EC" id="4.2.1.20" evidence="3"/>
<comment type="catalytic activity">
    <reaction evidence="8">
        <text>(1S,2R)-1-C-(indol-3-yl)glycerol 3-phosphate + L-serine = D-glyceraldehyde 3-phosphate + L-tryptophan + H2O</text>
        <dbReference type="Rhea" id="RHEA:10532"/>
        <dbReference type="ChEBI" id="CHEBI:15377"/>
        <dbReference type="ChEBI" id="CHEBI:33384"/>
        <dbReference type="ChEBI" id="CHEBI:57912"/>
        <dbReference type="ChEBI" id="CHEBI:58866"/>
        <dbReference type="ChEBI" id="CHEBI:59776"/>
        <dbReference type="EC" id="4.2.1.20"/>
    </reaction>
</comment>
<organism evidence="9">
    <name type="scientific">Ensete ventricosum</name>
    <name type="common">Abyssinian banana</name>
    <name type="synonym">Musa ensete</name>
    <dbReference type="NCBI Taxonomy" id="4639"/>
    <lineage>
        <taxon>Eukaryota</taxon>
        <taxon>Viridiplantae</taxon>
        <taxon>Streptophyta</taxon>
        <taxon>Embryophyta</taxon>
        <taxon>Tracheophyta</taxon>
        <taxon>Spermatophyta</taxon>
        <taxon>Magnoliopsida</taxon>
        <taxon>Liliopsida</taxon>
        <taxon>Zingiberales</taxon>
        <taxon>Musaceae</taxon>
        <taxon>Ensete</taxon>
    </lineage>
</organism>
<dbReference type="InterPro" id="IPR011060">
    <property type="entry name" value="RibuloseP-bd_barrel"/>
</dbReference>
<sequence length="158" mass="17042">MAVAPKISLSVLPSRSSRGISLPRPSCISVYPPKFFSPMASLNVARAPGISETFSCLKEQGKVSSRDSTPPLISLLFRSVVLFLFLIYWLVVPDVPLEETESLTKEAVKHKIELVAGWGADGVIVGSAMVKLLGEAKSPEEGLKELEAFTRSMKAALP</sequence>
<evidence type="ECO:0000256" key="2">
    <source>
        <dbReference type="ARBA" id="ARBA00011270"/>
    </source>
</evidence>
<dbReference type="PANTHER" id="PTHR43406:SF1">
    <property type="entry name" value="TRYPTOPHAN SYNTHASE ALPHA CHAIN, CHLOROPLASTIC"/>
    <property type="match status" value="1"/>
</dbReference>
<accession>A0A445M8M1</accession>
<reference evidence="9" key="1">
    <citation type="journal article" date="2018" name="Data Brief">
        <title>Genome sequence data from 17 accessions of Ensete ventricosum, a staple food crop for millions in Ethiopia.</title>
        <authorList>
            <person name="Yemataw Z."/>
            <person name="Muzemil S."/>
            <person name="Ambachew D."/>
            <person name="Tripathi L."/>
            <person name="Tesfaye K."/>
            <person name="Chala A."/>
            <person name="Farbos A."/>
            <person name="O'Neill P."/>
            <person name="Moore K."/>
            <person name="Grant M."/>
            <person name="Studholme D.J."/>
        </authorList>
    </citation>
    <scope>NUCLEOTIDE SEQUENCE [LARGE SCALE GENOMIC DNA]</scope>
    <source>
        <tissue evidence="9">Leaf</tissue>
    </source>
</reference>
<proteinExistence type="predicted"/>
<gene>
    <name evidence="9" type="ORF">BHM03_00000577</name>
</gene>
<dbReference type="EMBL" id="KV875447">
    <property type="protein sequence ID" value="RZR70580.1"/>
    <property type="molecule type" value="Genomic_DNA"/>
</dbReference>
<evidence type="ECO:0000256" key="4">
    <source>
        <dbReference type="ARBA" id="ARBA00022605"/>
    </source>
</evidence>
<dbReference type="GO" id="GO:0009507">
    <property type="term" value="C:chloroplast"/>
    <property type="evidence" value="ECO:0007669"/>
    <property type="project" value="TreeGrafter"/>
</dbReference>
<dbReference type="GO" id="GO:0005829">
    <property type="term" value="C:cytosol"/>
    <property type="evidence" value="ECO:0007669"/>
    <property type="project" value="TreeGrafter"/>
</dbReference>
<evidence type="ECO:0000256" key="1">
    <source>
        <dbReference type="ARBA" id="ARBA00004733"/>
    </source>
</evidence>
<evidence type="ECO:0000256" key="6">
    <source>
        <dbReference type="ARBA" id="ARBA00023141"/>
    </source>
</evidence>